<reference evidence="2" key="1">
    <citation type="submission" date="2022-10" db="EMBL/GenBank/DDBJ databases">
        <title>Culturing micro-colonial fungi from biological soil crusts in the Mojave desert and describing Neophaeococcomyces mojavensis, and introducing the new genera and species Taxawa tesnikishii.</title>
        <authorList>
            <person name="Kurbessoian T."/>
            <person name="Stajich J.E."/>
        </authorList>
    </citation>
    <scope>NUCLEOTIDE SEQUENCE</scope>
    <source>
        <strain evidence="2">TK_41</strain>
    </source>
</reference>
<evidence type="ECO:0008006" key="4">
    <source>
        <dbReference type="Google" id="ProtNLM"/>
    </source>
</evidence>
<sequence>MAPNKSHLASYPRNKFYTCRYWALGPACPNVDPFHTVVCEFAHYDTGVLASHVQQRGTCLPWKLWGYCGKGTGCWYEHRDTGVTGLYQGNVELSGFELEVADAATKAGFNTLRHEALFDLIWAVKRVATRGPGSQLRNRPPPPKDPIYPDRYRPSGIGDNTNKKRRAVTIQAPTNHDVELRFHPIKPLMRKRPLQATKQRKNKTSENIIDLTQDSDGEDLIDLSATPHSTAKRQKVVADDDKKPLPTLDPTAPTRVPGTNAAATTNYVPPSGASFEAQRKRGGRRGRTAQAIRSGNTSAMTNLPLTAANATPMLPRKPLTAEEGITKQLLLVKTKMEEATKNMNTCQATMKTLFDTHYGKFDNDDTMMALQKLSNHMNKVYDGGNDGAGEIDKAIALLNDNKNDIL</sequence>
<gene>
    <name evidence="2" type="ORF">H2200_005527</name>
</gene>
<evidence type="ECO:0000313" key="3">
    <source>
        <dbReference type="Proteomes" id="UP001172673"/>
    </source>
</evidence>
<organism evidence="2 3">
    <name type="scientific">Cladophialophora chaetospira</name>
    <dbReference type="NCBI Taxonomy" id="386627"/>
    <lineage>
        <taxon>Eukaryota</taxon>
        <taxon>Fungi</taxon>
        <taxon>Dikarya</taxon>
        <taxon>Ascomycota</taxon>
        <taxon>Pezizomycotina</taxon>
        <taxon>Eurotiomycetes</taxon>
        <taxon>Chaetothyriomycetidae</taxon>
        <taxon>Chaetothyriales</taxon>
        <taxon>Herpotrichiellaceae</taxon>
        <taxon>Cladophialophora</taxon>
    </lineage>
</organism>
<comment type="caution">
    <text evidence="2">The sequence shown here is derived from an EMBL/GenBank/DDBJ whole genome shotgun (WGS) entry which is preliminary data.</text>
</comment>
<protein>
    <recommendedName>
        <fullName evidence="4">C3H1-type domain-containing protein</fullName>
    </recommendedName>
</protein>
<dbReference type="Proteomes" id="UP001172673">
    <property type="component" value="Unassembled WGS sequence"/>
</dbReference>
<accession>A0AA38XC55</accession>
<feature type="region of interest" description="Disordered" evidence="1">
    <location>
        <begin position="226"/>
        <end position="287"/>
    </location>
</feature>
<feature type="region of interest" description="Disordered" evidence="1">
    <location>
        <begin position="194"/>
        <end position="213"/>
    </location>
</feature>
<proteinExistence type="predicted"/>
<dbReference type="EMBL" id="JAPDRK010000007">
    <property type="protein sequence ID" value="KAJ9610750.1"/>
    <property type="molecule type" value="Genomic_DNA"/>
</dbReference>
<keyword evidence="3" id="KW-1185">Reference proteome</keyword>
<name>A0AA38XC55_9EURO</name>
<feature type="region of interest" description="Disordered" evidence="1">
    <location>
        <begin position="131"/>
        <end position="163"/>
    </location>
</feature>
<evidence type="ECO:0000256" key="1">
    <source>
        <dbReference type="SAM" id="MobiDB-lite"/>
    </source>
</evidence>
<evidence type="ECO:0000313" key="2">
    <source>
        <dbReference type="EMBL" id="KAJ9610750.1"/>
    </source>
</evidence>
<dbReference type="AlphaFoldDB" id="A0AA38XC55"/>